<dbReference type="GO" id="GO:0030288">
    <property type="term" value="C:outer membrane-bounded periplasmic space"/>
    <property type="evidence" value="ECO:0007669"/>
    <property type="project" value="TreeGrafter"/>
</dbReference>
<evidence type="ECO:0000256" key="5">
    <source>
        <dbReference type="ARBA" id="ARBA00023002"/>
    </source>
</evidence>
<dbReference type="SUPFAM" id="SSF53706">
    <property type="entry name" value="Formate dehydrogenase/DMSO reductase, domains 1-3"/>
    <property type="match status" value="1"/>
</dbReference>
<dbReference type="GO" id="GO:0043546">
    <property type="term" value="F:molybdopterin cofactor binding"/>
    <property type="evidence" value="ECO:0007669"/>
    <property type="project" value="InterPro"/>
</dbReference>
<gene>
    <name evidence="9" type="ORF">SAMN05428971_2769</name>
</gene>
<dbReference type="RefSeq" id="WP_090964599.1">
    <property type="nucleotide sequence ID" value="NZ_FOVG01000003.1"/>
</dbReference>
<proteinExistence type="inferred from homology"/>
<dbReference type="Gene3D" id="3.40.50.740">
    <property type="match status" value="1"/>
</dbReference>
<keyword evidence="3" id="KW-0500">Molybdenum</keyword>
<dbReference type="Gene3D" id="3.40.228.10">
    <property type="entry name" value="Dimethylsulfoxide Reductase, domain 2"/>
    <property type="match status" value="1"/>
</dbReference>
<dbReference type="PANTHER" id="PTHR43742:SF10">
    <property type="entry name" value="TRIMETHYLAMINE-N-OXIDE REDUCTASE 2"/>
    <property type="match status" value="1"/>
</dbReference>
<dbReference type="Pfam" id="PF00384">
    <property type="entry name" value="Molybdopterin"/>
    <property type="match status" value="1"/>
</dbReference>
<evidence type="ECO:0000313" key="10">
    <source>
        <dbReference type="Proteomes" id="UP000198968"/>
    </source>
</evidence>
<dbReference type="SUPFAM" id="SSF50692">
    <property type="entry name" value="ADC-like"/>
    <property type="match status" value="1"/>
</dbReference>
<evidence type="ECO:0000256" key="3">
    <source>
        <dbReference type="ARBA" id="ARBA00022505"/>
    </source>
</evidence>
<dbReference type="Gene3D" id="2.40.40.20">
    <property type="match status" value="1"/>
</dbReference>
<dbReference type="EMBL" id="FOVG01000003">
    <property type="protein sequence ID" value="SFO06395.1"/>
    <property type="molecule type" value="Genomic_DNA"/>
</dbReference>
<evidence type="ECO:0000259" key="7">
    <source>
        <dbReference type="Pfam" id="PF01568"/>
    </source>
</evidence>
<dbReference type="InterPro" id="IPR006656">
    <property type="entry name" value="Mopterin_OxRdtase"/>
</dbReference>
<feature type="domain" description="Molybdopterin dinucleotide-binding" evidence="7">
    <location>
        <begin position="623"/>
        <end position="743"/>
    </location>
</feature>
<evidence type="ECO:0000259" key="6">
    <source>
        <dbReference type="Pfam" id="PF00384"/>
    </source>
</evidence>
<dbReference type="Pfam" id="PF01568">
    <property type="entry name" value="Molydop_binding"/>
    <property type="match status" value="1"/>
</dbReference>
<feature type="domain" description="Molybdopterin oxidoreductase N-terminal" evidence="8">
    <location>
        <begin position="10"/>
        <end position="46"/>
    </location>
</feature>
<dbReference type="GO" id="GO:0009055">
    <property type="term" value="F:electron transfer activity"/>
    <property type="evidence" value="ECO:0007669"/>
    <property type="project" value="TreeGrafter"/>
</dbReference>
<dbReference type="GO" id="GO:0030151">
    <property type="term" value="F:molybdenum ion binding"/>
    <property type="evidence" value="ECO:0007669"/>
    <property type="project" value="TreeGrafter"/>
</dbReference>
<comment type="cofactor">
    <cofactor evidence="1">
        <name>Mo-bis(molybdopterin guanine dinucleotide)</name>
        <dbReference type="ChEBI" id="CHEBI:60539"/>
    </cofactor>
</comment>
<reference evidence="10" key="1">
    <citation type="submission" date="2016-10" db="EMBL/GenBank/DDBJ databases">
        <authorList>
            <person name="Varghese N."/>
            <person name="Submissions S."/>
        </authorList>
    </citation>
    <scope>NUCLEOTIDE SEQUENCE [LARGE SCALE GENOMIC DNA]</scope>
    <source>
        <strain evidence="10">OV426</strain>
    </source>
</reference>
<keyword evidence="5" id="KW-0560">Oxidoreductase</keyword>
<dbReference type="Pfam" id="PF18364">
    <property type="entry name" value="Molybdopterin_N"/>
    <property type="match status" value="1"/>
</dbReference>
<dbReference type="CDD" id="cd02793">
    <property type="entry name" value="MopB_CT_DMSOR-BSOR-TMAOR"/>
    <property type="match status" value="1"/>
</dbReference>
<feature type="domain" description="Molybdopterin oxidoreductase" evidence="6">
    <location>
        <begin position="51"/>
        <end position="506"/>
    </location>
</feature>
<evidence type="ECO:0000256" key="1">
    <source>
        <dbReference type="ARBA" id="ARBA00001942"/>
    </source>
</evidence>
<dbReference type="AlphaFoldDB" id="A0A1I5E4F9"/>
<organism evidence="9 10">
    <name type="scientific">Candidatus Pantoea varia</name>
    <dbReference type="NCBI Taxonomy" id="1881036"/>
    <lineage>
        <taxon>Bacteria</taxon>
        <taxon>Pseudomonadati</taxon>
        <taxon>Pseudomonadota</taxon>
        <taxon>Gammaproteobacteria</taxon>
        <taxon>Enterobacterales</taxon>
        <taxon>Erwiniaceae</taxon>
        <taxon>Pantoea</taxon>
    </lineage>
</organism>
<keyword evidence="10" id="KW-1185">Reference proteome</keyword>
<dbReference type="GO" id="GO:0009061">
    <property type="term" value="P:anaerobic respiration"/>
    <property type="evidence" value="ECO:0007669"/>
    <property type="project" value="TreeGrafter"/>
</dbReference>
<evidence type="ECO:0000256" key="2">
    <source>
        <dbReference type="ARBA" id="ARBA00010312"/>
    </source>
</evidence>
<dbReference type="OrthoDB" id="9815647at2"/>
<name>A0A1I5E4F9_9GAMM</name>
<dbReference type="PANTHER" id="PTHR43742">
    <property type="entry name" value="TRIMETHYLAMINE-N-OXIDE REDUCTASE"/>
    <property type="match status" value="1"/>
</dbReference>
<dbReference type="InterPro" id="IPR041954">
    <property type="entry name" value="CT_DMSOR/BSOR/TMAOR"/>
</dbReference>
<accession>A0A1I5E4F9</accession>
<protein>
    <submittedName>
        <fullName evidence="9">Biotin/methionine sulfoxide reductase</fullName>
    </submittedName>
</protein>
<dbReference type="Proteomes" id="UP000198968">
    <property type="component" value="Unassembled WGS sequence"/>
</dbReference>
<dbReference type="GO" id="GO:0016491">
    <property type="term" value="F:oxidoreductase activity"/>
    <property type="evidence" value="ECO:0007669"/>
    <property type="project" value="UniProtKB-KW"/>
</dbReference>
<dbReference type="InterPro" id="IPR006657">
    <property type="entry name" value="MoPterin_dinucl-bd_dom"/>
</dbReference>
<evidence type="ECO:0000259" key="8">
    <source>
        <dbReference type="Pfam" id="PF18364"/>
    </source>
</evidence>
<comment type="similarity">
    <text evidence="2">Belongs to the prokaryotic molybdopterin-containing oxidoreductase family.</text>
</comment>
<dbReference type="InterPro" id="IPR009010">
    <property type="entry name" value="Asp_de-COase-like_dom_sf"/>
</dbReference>
<dbReference type="InterPro" id="IPR041460">
    <property type="entry name" value="Molybdopterin_N"/>
</dbReference>
<evidence type="ECO:0000313" key="9">
    <source>
        <dbReference type="EMBL" id="SFO06395.1"/>
    </source>
</evidence>
<sequence length="771" mass="84676">MKKNDLAVMHWGTYHVTTEGGTLTSVRPVAWDRNPSAIGQSLPGAVQSATRVKNPAVRLGYLQNRSASRSGRGKEPFVEVSWDVALQLVADELRRVKAEHGNQAIYAGSYGWSSAGRFHHAQSQLHRFFNHFGGYTASTNTYSIAAGERTLPHIIGNLDELQRHHTHWPVLAEHCELFVAIGGLPLRNAQVNGGGANDHALSHWLTTLRQNGTRFINISPVRNDLAGVADAEWLAIQPGSDTALLLAIGQVLITESLYDVPFIERYTVGFDHYAAYLLGERDGIAKTPEWAAPLTGLAAGKIRALARQMAAHKTMVNIAWSVQRARQGEQAFWATVATTALLGQIGTPGGGLGFGYASTNLAGAARRQFSGPRLPAGHNPVQQTIPVARIADMLLNPGGHYEFDGQQRVYPNIRLVYWAGGNVFHHHQDINKLTRAWQRPDTVIVHEQFWTAQAKFADIVLPATTSLEREDIGSASNDGFIIAMPQHLPPFGAAKSDYAIFAALAQRLSFADAFTQGRDEREWLQSLYEDSLPRAAAQGIELPPFEAFWSQGVVEYPAPETPQILLKAFRDNPETAPLSTPSGKIELFSQQVADFGYDEAPGFACWYAPEYQAQQQEKQQWPLHLLSSQPRTRLHSQYDHGRVSRATKIAGREPLWMHPEDAAARGIEENSIVKVFNGRGALLAGVHLTQDILPGVIQMSTGAWYDPLDQQEGPPLDKHGNPNVLTQDCGSSRLGQGCSAQTCFVEIALFQQPLPEITAWLPPAFVAWSAE</sequence>
<evidence type="ECO:0000256" key="4">
    <source>
        <dbReference type="ARBA" id="ARBA00022723"/>
    </source>
</evidence>
<keyword evidence="4" id="KW-0479">Metal-binding</keyword>
<dbReference type="Gene3D" id="3.90.55.10">
    <property type="entry name" value="Dimethylsulfoxide Reductase, domain 3"/>
    <property type="match status" value="1"/>
</dbReference>
<dbReference type="InterPro" id="IPR050612">
    <property type="entry name" value="Prok_Mopterin_Oxidored"/>
</dbReference>